<dbReference type="InterPro" id="IPR036065">
    <property type="entry name" value="BolA-like_sf"/>
</dbReference>
<gene>
    <name evidence="7" type="primary">Bola1</name>
    <name evidence="7" type="ORF">NOTORN_R14421</name>
</gene>
<evidence type="ECO:0000313" key="8">
    <source>
        <dbReference type="Proteomes" id="UP000531938"/>
    </source>
</evidence>
<comment type="caution">
    <text evidence="7">The sequence shown here is derived from an EMBL/GenBank/DDBJ whole genome shotgun (WGS) entry which is preliminary data.</text>
</comment>
<feature type="region of interest" description="Disordered" evidence="6">
    <location>
        <begin position="119"/>
        <end position="139"/>
    </location>
</feature>
<accession>A0A7K7BGJ0</accession>
<dbReference type="Proteomes" id="UP000531938">
    <property type="component" value="Unassembled WGS sequence"/>
</dbReference>
<dbReference type="InterPro" id="IPR050961">
    <property type="entry name" value="BolA/IbaG_stress_morph_reg"/>
</dbReference>
<comment type="similarity">
    <text evidence="1 5">Belongs to the BolA/IbaG family.</text>
</comment>
<dbReference type="GO" id="GO:1990229">
    <property type="term" value="C:iron-sulfur cluster assembly complex"/>
    <property type="evidence" value="ECO:0007669"/>
    <property type="project" value="UniProtKB-ARBA"/>
</dbReference>
<dbReference type="Pfam" id="PF01722">
    <property type="entry name" value="BolA"/>
    <property type="match status" value="1"/>
</dbReference>
<comment type="function">
    <text evidence="2">Acts as a mitochondrial iron-sulfur (Fe-S) cluster assembly factor that facilitates (Fe-S) cluster insertion into a subset of mitochondrial proteins. Probably acts together with the monothiol glutaredoxin GLRX5. May protect cells against oxidative stress.</text>
</comment>
<comment type="subunit">
    <text evidence="3">Interacts with GLRX5.</text>
</comment>
<proteinExistence type="inferred from homology"/>
<evidence type="ECO:0000256" key="3">
    <source>
        <dbReference type="ARBA" id="ARBA00064144"/>
    </source>
</evidence>
<feature type="non-terminal residue" evidence="7">
    <location>
        <position position="139"/>
    </location>
</feature>
<protein>
    <recommendedName>
        <fullName evidence="4">BolA-like protein 1</fullName>
    </recommendedName>
</protein>
<organism evidence="7 8">
    <name type="scientific">Nothoprocta ornata</name>
    <dbReference type="NCBI Taxonomy" id="83376"/>
    <lineage>
        <taxon>Eukaryota</taxon>
        <taxon>Metazoa</taxon>
        <taxon>Chordata</taxon>
        <taxon>Craniata</taxon>
        <taxon>Vertebrata</taxon>
        <taxon>Euteleostomi</taxon>
        <taxon>Archelosauria</taxon>
        <taxon>Archosauria</taxon>
        <taxon>Dinosauria</taxon>
        <taxon>Saurischia</taxon>
        <taxon>Theropoda</taxon>
        <taxon>Coelurosauria</taxon>
        <taxon>Aves</taxon>
        <taxon>Palaeognathae</taxon>
        <taxon>Tinamiformes</taxon>
        <taxon>Tinamidae</taxon>
        <taxon>Nothoprocta</taxon>
    </lineage>
</organism>
<evidence type="ECO:0000313" key="7">
    <source>
        <dbReference type="EMBL" id="NWY07150.1"/>
    </source>
</evidence>
<dbReference type="PANTHER" id="PTHR46229">
    <property type="entry name" value="BOLA TRANSCRIPTION REGULATOR"/>
    <property type="match status" value="1"/>
</dbReference>
<sequence>MLRSRTVTATVTAVVTAATATAARRGCAMAEGPVARAIRAKLQAALEPTHLQVVNESHRHAGPAGAESHFAVVVVSERFGGLPLLQRHRLVHAALRAELAGPLHALAIVARTPQQWLDDPAVPPRPACLGGSQREHRGA</sequence>
<evidence type="ECO:0000256" key="2">
    <source>
        <dbReference type="ARBA" id="ARBA00053549"/>
    </source>
</evidence>
<dbReference type="Gene3D" id="3.30.300.90">
    <property type="entry name" value="BolA-like"/>
    <property type="match status" value="1"/>
</dbReference>
<dbReference type="PANTHER" id="PTHR46229:SF2">
    <property type="entry name" value="BOLA-LIKE PROTEIN 1"/>
    <property type="match status" value="1"/>
</dbReference>
<dbReference type="SUPFAM" id="SSF82657">
    <property type="entry name" value="BolA-like"/>
    <property type="match status" value="1"/>
</dbReference>
<evidence type="ECO:0000256" key="5">
    <source>
        <dbReference type="RuleBase" id="RU003860"/>
    </source>
</evidence>
<evidence type="ECO:0000256" key="6">
    <source>
        <dbReference type="SAM" id="MobiDB-lite"/>
    </source>
</evidence>
<dbReference type="EMBL" id="VZSH01000372">
    <property type="protein sequence ID" value="NWY07150.1"/>
    <property type="molecule type" value="Genomic_DNA"/>
</dbReference>
<keyword evidence="8" id="KW-1185">Reference proteome</keyword>
<dbReference type="InterPro" id="IPR002634">
    <property type="entry name" value="BolA"/>
</dbReference>
<dbReference type="PIRSF" id="PIRSF003113">
    <property type="entry name" value="BolA"/>
    <property type="match status" value="1"/>
</dbReference>
<name>A0A7K7BGJ0_9AVES</name>
<feature type="non-terminal residue" evidence="7">
    <location>
        <position position="1"/>
    </location>
</feature>
<reference evidence="7 8" key="1">
    <citation type="submission" date="2019-09" db="EMBL/GenBank/DDBJ databases">
        <title>Bird 10,000 Genomes (B10K) Project - Family phase.</title>
        <authorList>
            <person name="Zhang G."/>
        </authorList>
    </citation>
    <scope>NUCLEOTIDE SEQUENCE [LARGE SCALE GENOMIC DNA]</scope>
    <source>
        <strain evidence="7">B10K-MSB-03</strain>
    </source>
</reference>
<dbReference type="AlphaFoldDB" id="A0A7K7BGJ0"/>
<evidence type="ECO:0000256" key="1">
    <source>
        <dbReference type="ARBA" id="ARBA00005578"/>
    </source>
</evidence>
<dbReference type="FunFam" id="3.30.300.90:FF:000001">
    <property type="entry name" value="Transcriptional regulator BolA"/>
    <property type="match status" value="1"/>
</dbReference>
<evidence type="ECO:0000256" key="4">
    <source>
        <dbReference type="ARBA" id="ARBA00068230"/>
    </source>
</evidence>
<dbReference type="GO" id="GO:0005739">
    <property type="term" value="C:mitochondrion"/>
    <property type="evidence" value="ECO:0007669"/>
    <property type="project" value="TreeGrafter"/>
</dbReference>